<evidence type="ECO:0000256" key="1">
    <source>
        <dbReference type="SAM" id="MobiDB-lite"/>
    </source>
</evidence>
<feature type="non-terminal residue" evidence="3">
    <location>
        <position position="284"/>
    </location>
</feature>
<name>A0A2P6N5F5_9EUKA</name>
<comment type="caution">
    <text evidence="3">The sequence shown here is derived from an EMBL/GenBank/DDBJ whole genome shotgun (WGS) entry which is preliminary data.</text>
</comment>
<accession>A0A2P6N5F5</accession>
<feature type="compositionally biased region" description="Basic and acidic residues" evidence="1">
    <location>
        <begin position="266"/>
        <end position="284"/>
    </location>
</feature>
<dbReference type="AlphaFoldDB" id="A0A2P6N5F5"/>
<dbReference type="InParanoid" id="A0A2P6N5F5"/>
<evidence type="ECO:0000313" key="3">
    <source>
        <dbReference type="EMBL" id="PRP79168.1"/>
    </source>
</evidence>
<feature type="signal peptide" evidence="2">
    <location>
        <begin position="1"/>
        <end position="15"/>
    </location>
</feature>
<feature type="chain" id="PRO_5015157733" evidence="2">
    <location>
        <begin position="16"/>
        <end position="284"/>
    </location>
</feature>
<dbReference type="Proteomes" id="UP000241769">
    <property type="component" value="Unassembled WGS sequence"/>
</dbReference>
<sequence length="284" mass="32677">MKPLLISLLICCVSAQTYNVTSDWSFDQKQLELFLSQLNQATDDYWTFHWSDISSGVRYARQGFIDQQEIDVRNAGTGAGGGGFYVSLSPVDSIDYGVFPTAVFVEKGRRSNHQSPDVIRGTLLFQSWNLTETERLLQILGRAWNPNHMLTRDTGKDTWRVLHSAKLTARVQPGYLLDDDNGTIMKQVIESSKSRLVCELESEDFSRHTALFSYIGRLEMSCRLNLNEDLWKDVDTEKFEGYYTLYEWMTSQTQRQQNSELSSRFTHRDHDDDPVWGGRDETAE</sequence>
<evidence type="ECO:0000313" key="4">
    <source>
        <dbReference type="Proteomes" id="UP000241769"/>
    </source>
</evidence>
<protein>
    <submittedName>
        <fullName evidence="3">Uncharacterized protein</fullName>
    </submittedName>
</protein>
<reference evidence="3 4" key="1">
    <citation type="journal article" date="2018" name="Genome Biol. Evol.">
        <title>Multiple Roots of Fruiting Body Formation in Amoebozoa.</title>
        <authorList>
            <person name="Hillmann F."/>
            <person name="Forbes G."/>
            <person name="Novohradska S."/>
            <person name="Ferling I."/>
            <person name="Riege K."/>
            <person name="Groth M."/>
            <person name="Westermann M."/>
            <person name="Marz M."/>
            <person name="Spaller T."/>
            <person name="Winckler T."/>
            <person name="Schaap P."/>
            <person name="Glockner G."/>
        </authorList>
    </citation>
    <scope>NUCLEOTIDE SEQUENCE [LARGE SCALE GENOMIC DNA]</scope>
    <source>
        <strain evidence="3 4">Jena</strain>
    </source>
</reference>
<gene>
    <name evidence="3" type="ORF">PROFUN_13118</name>
</gene>
<evidence type="ECO:0000256" key="2">
    <source>
        <dbReference type="SAM" id="SignalP"/>
    </source>
</evidence>
<keyword evidence="2" id="KW-0732">Signal</keyword>
<dbReference type="EMBL" id="MDYQ01000195">
    <property type="protein sequence ID" value="PRP79168.1"/>
    <property type="molecule type" value="Genomic_DNA"/>
</dbReference>
<feature type="region of interest" description="Disordered" evidence="1">
    <location>
        <begin position="257"/>
        <end position="284"/>
    </location>
</feature>
<keyword evidence="4" id="KW-1185">Reference proteome</keyword>
<organism evidence="3 4">
    <name type="scientific">Planoprotostelium fungivorum</name>
    <dbReference type="NCBI Taxonomy" id="1890364"/>
    <lineage>
        <taxon>Eukaryota</taxon>
        <taxon>Amoebozoa</taxon>
        <taxon>Evosea</taxon>
        <taxon>Variosea</taxon>
        <taxon>Cavosteliida</taxon>
        <taxon>Cavosteliaceae</taxon>
        <taxon>Planoprotostelium</taxon>
    </lineage>
</organism>
<proteinExistence type="predicted"/>